<keyword evidence="5" id="KW-0560">Oxidoreductase</keyword>
<dbReference type="Proteomes" id="UP000055045">
    <property type="component" value="Unassembled WGS sequence"/>
</dbReference>
<dbReference type="SUPFAM" id="SSF51197">
    <property type="entry name" value="Clavaminate synthase-like"/>
    <property type="match status" value="1"/>
</dbReference>
<reference evidence="9 10" key="1">
    <citation type="submission" date="2015-10" db="EMBL/GenBank/DDBJ databases">
        <title>Genome sequencing of Penicillium freii.</title>
        <authorList>
            <person name="Nguyen H.D."/>
            <person name="Visagie C.M."/>
            <person name="Seifert K.A."/>
        </authorList>
    </citation>
    <scope>NUCLEOTIDE SEQUENCE [LARGE SCALE GENOMIC DNA]</scope>
    <source>
        <strain evidence="9 10">DAOM 242723</strain>
    </source>
</reference>
<evidence type="ECO:0000313" key="10">
    <source>
        <dbReference type="Proteomes" id="UP000055045"/>
    </source>
</evidence>
<dbReference type="GO" id="GO:0005737">
    <property type="term" value="C:cytoplasm"/>
    <property type="evidence" value="ECO:0007669"/>
    <property type="project" value="TreeGrafter"/>
</dbReference>
<evidence type="ECO:0000256" key="5">
    <source>
        <dbReference type="ARBA" id="ARBA00023002"/>
    </source>
</evidence>
<dbReference type="Gene3D" id="3.60.130.10">
    <property type="entry name" value="Clavaminate synthase-like"/>
    <property type="match status" value="1"/>
</dbReference>
<dbReference type="GO" id="GO:0046872">
    <property type="term" value="F:metal ion binding"/>
    <property type="evidence" value="ECO:0007669"/>
    <property type="project" value="UniProtKB-KW"/>
</dbReference>
<feature type="compositionally biased region" description="Low complexity" evidence="7">
    <location>
        <begin position="1"/>
        <end position="16"/>
    </location>
</feature>
<feature type="domain" description="TauD/TfdA-like" evidence="8">
    <location>
        <begin position="92"/>
        <end position="361"/>
    </location>
</feature>
<name>A0A101ML66_PENFR</name>
<proteinExistence type="inferred from homology"/>
<dbReference type="STRING" id="48697.A0A101ML66"/>
<sequence>MSTTETATTNRATQAAKLSLGVPSQHRPVSEPDQEEIAGTKEHAPALFPNYLPVWEVPEAKYPPLEEFNYIERALTSDKAFPDLLPPGTKLKNITAALGAEVTGVQLSQLDDHGKDQLALLAAQKKLLVFHDQDFASLPIGEAVDFCRYFGRLFLHPHSGAPMNHPEIHLVHRRAGNTIAPDFFRFHTNSMAWHSDNTYEVQPPGITFLYALEVPDEGGDTVFVDTEKAYERLSPAFQERLKGLQAVHTARDQTARARENDGYVRREPIDTVHPIVRTHPATGKKALFVNPQFTRQVVGFKKEESDYLLKFLYDHMTLGHDMQCRVKWENRSVVVFDNRNTIHSALTDWMDGRRRHIARITPSAERPYDE</sequence>
<evidence type="ECO:0000256" key="3">
    <source>
        <dbReference type="ARBA" id="ARBA00022723"/>
    </source>
</evidence>
<keyword evidence="10" id="KW-1185">Reference proteome</keyword>
<keyword evidence="4" id="KW-0223">Dioxygenase</keyword>
<evidence type="ECO:0000256" key="2">
    <source>
        <dbReference type="ARBA" id="ARBA00005896"/>
    </source>
</evidence>
<dbReference type="Pfam" id="PF02668">
    <property type="entry name" value="TauD"/>
    <property type="match status" value="1"/>
</dbReference>
<evidence type="ECO:0000256" key="6">
    <source>
        <dbReference type="ARBA" id="ARBA00023004"/>
    </source>
</evidence>
<feature type="region of interest" description="Disordered" evidence="7">
    <location>
        <begin position="1"/>
        <end position="37"/>
    </location>
</feature>
<evidence type="ECO:0000259" key="8">
    <source>
        <dbReference type="Pfam" id="PF02668"/>
    </source>
</evidence>
<dbReference type="PANTHER" id="PTHR30468">
    <property type="entry name" value="ALPHA-KETOGLUTARATE-DEPENDENT SULFONATE DIOXYGENASE"/>
    <property type="match status" value="1"/>
</dbReference>
<accession>A0A101ML66</accession>
<protein>
    <recommendedName>
        <fullName evidence="8">TauD/TfdA-like domain-containing protein</fullName>
    </recommendedName>
</protein>
<evidence type="ECO:0000313" key="9">
    <source>
        <dbReference type="EMBL" id="KUM62533.1"/>
    </source>
</evidence>
<dbReference type="EMBL" id="LLXE01000098">
    <property type="protein sequence ID" value="KUM62533.1"/>
    <property type="molecule type" value="Genomic_DNA"/>
</dbReference>
<comment type="cofactor">
    <cofactor evidence="1">
        <name>Fe(2+)</name>
        <dbReference type="ChEBI" id="CHEBI:29033"/>
    </cofactor>
</comment>
<organism evidence="9 10">
    <name type="scientific">Penicillium freii</name>
    <dbReference type="NCBI Taxonomy" id="48697"/>
    <lineage>
        <taxon>Eukaryota</taxon>
        <taxon>Fungi</taxon>
        <taxon>Dikarya</taxon>
        <taxon>Ascomycota</taxon>
        <taxon>Pezizomycotina</taxon>
        <taxon>Eurotiomycetes</taxon>
        <taxon>Eurotiomycetidae</taxon>
        <taxon>Eurotiales</taxon>
        <taxon>Aspergillaceae</taxon>
        <taxon>Penicillium</taxon>
    </lineage>
</organism>
<dbReference type="OrthoDB" id="10257314at2759"/>
<dbReference type="GO" id="GO:0016706">
    <property type="term" value="F:2-oxoglutarate-dependent dioxygenase activity"/>
    <property type="evidence" value="ECO:0007669"/>
    <property type="project" value="TreeGrafter"/>
</dbReference>
<comment type="similarity">
    <text evidence="2">Belongs to the TfdA dioxygenase family.</text>
</comment>
<dbReference type="InterPro" id="IPR051323">
    <property type="entry name" value="AtsK-like"/>
</dbReference>
<dbReference type="FunFam" id="3.60.130.10:FF:000003">
    <property type="entry name" value="Alpha-ketoglutarate-dependent taurine dioxygenase"/>
    <property type="match status" value="1"/>
</dbReference>
<keyword evidence="6" id="KW-0408">Iron</keyword>
<dbReference type="PANTHER" id="PTHR30468:SF1">
    <property type="entry name" value="ALPHA-KETOGLUTARATE-DEPENDENT SULFONATE DIOXYGENASE"/>
    <property type="match status" value="1"/>
</dbReference>
<dbReference type="InterPro" id="IPR003819">
    <property type="entry name" value="TauD/TfdA-like"/>
</dbReference>
<dbReference type="AlphaFoldDB" id="A0A101ML66"/>
<gene>
    <name evidence="9" type="ORF">ACN42_g4585</name>
</gene>
<evidence type="ECO:0000256" key="4">
    <source>
        <dbReference type="ARBA" id="ARBA00022964"/>
    </source>
</evidence>
<evidence type="ECO:0000256" key="1">
    <source>
        <dbReference type="ARBA" id="ARBA00001954"/>
    </source>
</evidence>
<dbReference type="InterPro" id="IPR042098">
    <property type="entry name" value="TauD-like_sf"/>
</dbReference>
<keyword evidence="3" id="KW-0479">Metal-binding</keyword>
<comment type="caution">
    <text evidence="9">The sequence shown here is derived from an EMBL/GenBank/DDBJ whole genome shotgun (WGS) entry which is preliminary data.</text>
</comment>
<evidence type="ECO:0000256" key="7">
    <source>
        <dbReference type="SAM" id="MobiDB-lite"/>
    </source>
</evidence>